<sequence length="527" mass="54486">MPVPARRPLVTAVLLVASLALAGCTFAAPAEPTQSAGPAVPDDIRAIMDGASYPHARWGLAVEDLETGERLVDLGSDEFFPPGSTTKVFTVTPTYETLGGDHRFVTPVYATAPVSGGAVSGDLVLVAQGDVFFGARRAGADELSFTDFDHMEANSFPGLAGLVPEDPLAGIDDLADQIVASGVTSVSGEVIIDDRLFPAGQELSGIRLDPMYINENVIDITLTAGADGAAAEFDWRPKVSTLQVTSTVTTGAADSAPQIAISEQGGAVTVSGSIPAGGVPIVQVAEIEDPSSFARTALIEALRERGVTVAADPAASNPSDRLPADTTYAGAARVAAHESAPFREYAKVIWKVSHNRGADNDMCLLAIAEGSTRCGAGLAAVAEHLEKIGVDGTGVSFADGRGGEPADLTTPDAALELLRAISTRDDFDTLKNALPILGVDGSIATDNTGTGAAGHVYAKTGTVAGGDLTTGDLTVIAETLIGYIDAKSGRKLAFALYVNNLKLPKIDDLFSVFDDENKIAGLLYERY</sequence>
<name>A0A3S9WD86_9MICO</name>
<organism evidence="4 5">
    <name type="scientific">Microbacterium lemovicicum</name>
    <dbReference type="NCBI Taxonomy" id="1072463"/>
    <lineage>
        <taxon>Bacteria</taxon>
        <taxon>Bacillati</taxon>
        <taxon>Actinomycetota</taxon>
        <taxon>Actinomycetes</taxon>
        <taxon>Micrococcales</taxon>
        <taxon>Microbacteriaceae</taxon>
        <taxon>Microbacterium</taxon>
    </lineage>
</organism>
<keyword evidence="2 4" id="KW-0378">Hydrolase</keyword>
<keyword evidence="3" id="KW-0732">Signal</keyword>
<comment type="similarity">
    <text evidence="1">Belongs to the peptidase S13 family.</text>
</comment>
<dbReference type="EMBL" id="CP031423">
    <property type="protein sequence ID" value="AZS38025.1"/>
    <property type="molecule type" value="Genomic_DNA"/>
</dbReference>
<evidence type="ECO:0000313" key="5">
    <source>
        <dbReference type="Proteomes" id="UP000276888"/>
    </source>
</evidence>
<keyword evidence="4" id="KW-0121">Carboxypeptidase</keyword>
<dbReference type="Gene3D" id="3.50.80.20">
    <property type="entry name" value="D-Ala-D-Ala carboxypeptidase C, peptidase S13"/>
    <property type="match status" value="1"/>
</dbReference>
<dbReference type="AlphaFoldDB" id="A0A3S9WD86"/>
<feature type="signal peptide" evidence="3">
    <location>
        <begin position="1"/>
        <end position="22"/>
    </location>
</feature>
<dbReference type="GO" id="GO:0009002">
    <property type="term" value="F:serine-type D-Ala-D-Ala carboxypeptidase activity"/>
    <property type="evidence" value="ECO:0007669"/>
    <property type="project" value="UniProtKB-EC"/>
</dbReference>
<evidence type="ECO:0000256" key="3">
    <source>
        <dbReference type="SAM" id="SignalP"/>
    </source>
</evidence>
<dbReference type="InterPro" id="IPR000667">
    <property type="entry name" value="Peptidase_S13"/>
</dbReference>
<evidence type="ECO:0000256" key="1">
    <source>
        <dbReference type="ARBA" id="ARBA00006096"/>
    </source>
</evidence>
<dbReference type="InterPro" id="IPR012338">
    <property type="entry name" value="Beta-lactam/transpept-like"/>
</dbReference>
<dbReference type="KEGG" id="mlv:CVS47_02675"/>
<gene>
    <name evidence="4" type="primary">dac</name>
    <name evidence="4" type="ORF">CVS47_02675</name>
</gene>
<dbReference type="RefSeq" id="WP_127096505.1">
    <property type="nucleotide sequence ID" value="NZ_CP031423.1"/>
</dbReference>
<evidence type="ECO:0000256" key="2">
    <source>
        <dbReference type="ARBA" id="ARBA00022801"/>
    </source>
</evidence>
<reference evidence="4 5" key="1">
    <citation type="submission" date="2018-08" db="EMBL/GenBank/DDBJ databases">
        <title>Microbacterium lemovicicum sp. nov., a bacterium isolated from a natural uranium-rich soil.</title>
        <authorList>
            <person name="ORTET P."/>
        </authorList>
    </citation>
    <scope>NUCLEOTIDE SEQUENCE [LARGE SCALE GENOMIC DNA]</scope>
    <source>
        <strain evidence="4 5">Viu22</strain>
    </source>
</reference>
<dbReference type="PANTHER" id="PTHR30023:SF0">
    <property type="entry name" value="PENICILLIN-SENSITIVE CARBOXYPEPTIDASE A"/>
    <property type="match status" value="1"/>
</dbReference>
<accession>A0A3S9WD86</accession>
<dbReference type="NCBIfam" id="TIGR00666">
    <property type="entry name" value="PBP4"/>
    <property type="match status" value="1"/>
</dbReference>
<keyword evidence="5" id="KW-1185">Reference proteome</keyword>
<evidence type="ECO:0000313" key="4">
    <source>
        <dbReference type="EMBL" id="AZS38025.1"/>
    </source>
</evidence>
<dbReference type="SUPFAM" id="SSF56601">
    <property type="entry name" value="beta-lactamase/transpeptidase-like"/>
    <property type="match status" value="1"/>
</dbReference>
<dbReference type="GO" id="GO:0006508">
    <property type="term" value="P:proteolysis"/>
    <property type="evidence" value="ECO:0007669"/>
    <property type="project" value="InterPro"/>
</dbReference>
<proteinExistence type="inferred from homology"/>
<protein>
    <submittedName>
        <fullName evidence="4">D-alanyl-D-alanine carboxypeptidase</fullName>
        <ecNumber evidence="4">3.4.16.4</ecNumber>
    </submittedName>
</protein>
<dbReference type="EC" id="3.4.16.4" evidence="4"/>
<dbReference type="GO" id="GO:0000270">
    <property type="term" value="P:peptidoglycan metabolic process"/>
    <property type="evidence" value="ECO:0007669"/>
    <property type="project" value="TreeGrafter"/>
</dbReference>
<feature type="chain" id="PRO_5038730280" evidence="3">
    <location>
        <begin position="23"/>
        <end position="527"/>
    </location>
</feature>
<keyword evidence="4" id="KW-0645">Protease</keyword>
<dbReference type="PROSITE" id="PS51257">
    <property type="entry name" value="PROKAR_LIPOPROTEIN"/>
    <property type="match status" value="1"/>
</dbReference>
<dbReference type="OrthoDB" id="9802627at2"/>
<dbReference type="Proteomes" id="UP000276888">
    <property type="component" value="Chromosome"/>
</dbReference>
<dbReference type="Gene3D" id="3.40.710.10">
    <property type="entry name" value="DD-peptidase/beta-lactamase superfamily"/>
    <property type="match status" value="2"/>
</dbReference>
<dbReference type="PANTHER" id="PTHR30023">
    <property type="entry name" value="D-ALANYL-D-ALANINE CARBOXYPEPTIDASE"/>
    <property type="match status" value="1"/>
</dbReference>
<dbReference type="Pfam" id="PF02113">
    <property type="entry name" value="Peptidase_S13"/>
    <property type="match status" value="1"/>
</dbReference>